<dbReference type="AlphaFoldDB" id="I4AJR1"/>
<dbReference type="Proteomes" id="UP000006054">
    <property type="component" value="Chromosome"/>
</dbReference>
<protein>
    <submittedName>
        <fullName evidence="1">Uncharacterized protein</fullName>
    </submittedName>
</protein>
<dbReference type="STRING" id="880071.Fleli_1798"/>
<dbReference type="EMBL" id="CP003345">
    <property type="protein sequence ID" value="AFM04196.1"/>
    <property type="molecule type" value="Genomic_DNA"/>
</dbReference>
<sequence>MPIIRSKYQSETTTIEEFYANEDVGMALVRLGKEMLKLIEFINKNFIETELFVFTSHYRMCIQAKDSERLEEFITINASPFLENYHFHYKLPIEKSPWKDAWITGKAESIEEGLIFLIKSMIGTEKWKSNKELKSLAKKYNIYDKD</sequence>
<dbReference type="KEGG" id="fli:Fleli_1798"/>
<name>I4AJR1_BERLS</name>
<organism evidence="1 2">
    <name type="scientific">Bernardetia litoralis (strain ATCC 23117 / DSM 6794 / NBRC 15988 / NCIMB 1366 / Fx l1 / Sio-4)</name>
    <name type="common">Flexibacter litoralis</name>
    <dbReference type="NCBI Taxonomy" id="880071"/>
    <lineage>
        <taxon>Bacteria</taxon>
        <taxon>Pseudomonadati</taxon>
        <taxon>Bacteroidota</taxon>
        <taxon>Cytophagia</taxon>
        <taxon>Cytophagales</taxon>
        <taxon>Bernardetiaceae</taxon>
        <taxon>Bernardetia</taxon>
    </lineage>
</organism>
<evidence type="ECO:0000313" key="1">
    <source>
        <dbReference type="EMBL" id="AFM04196.1"/>
    </source>
</evidence>
<evidence type="ECO:0000313" key="2">
    <source>
        <dbReference type="Proteomes" id="UP000006054"/>
    </source>
</evidence>
<proteinExistence type="predicted"/>
<dbReference type="HOGENOM" id="CLU_1774666_0_0_10"/>
<reference evidence="2" key="1">
    <citation type="submission" date="2012-06" db="EMBL/GenBank/DDBJ databases">
        <title>The complete genome of Flexibacter litoralis DSM 6794.</title>
        <authorList>
            <person name="Lucas S."/>
            <person name="Copeland A."/>
            <person name="Lapidus A."/>
            <person name="Glavina del Rio T."/>
            <person name="Dalin E."/>
            <person name="Tice H."/>
            <person name="Bruce D."/>
            <person name="Goodwin L."/>
            <person name="Pitluck S."/>
            <person name="Peters L."/>
            <person name="Ovchinnikova G."/>
            <person name="Lu M."/>
            <person name="Kyrpides N."/>
            <person name="Mavromatis K."/>
            <person name="Ivanova N."/>
            <person name="Brettin T."/>
            <person name="Detter J.C."/>
            <person name="Han C."/>
            <person name="Larimer F."/>
            <person name="Land M."/>
            <person name="Hauser L."/>
            <person name="Markowitz V."/>
            <person name="Cheng J.-F."/>
            <person name="Hugenholtz P."/>
            <person name="Woyke T."/>
            <person name="Wu D."/>
            <person name="Spring S."/>
            <person name="Lang E."/>
            <person name="Kopitz M."/>
            <person name="Brambilla E."/>
            <person name="Klenk H.-P."/>
            <person name="Eisen J.A."/>
        </authorList>
    </citation>
    <scope>NUCLEOTIDE SEQUENCE [LARGE SCALE GENOMIC DNA]</scope>
    <source>
        <strain evidence="2">ATCC 23117 / DSM 6794 / NBRC 15988 / NCIMB 1366 / Sio-4</strain>
    </source>
</reference>
<dbReference type="RefSeq" id="WP_014797648.1">
    <property type="nucleotide sequence ID" value="NC_018018.1"/>
</dbReference>
<accession>I4AJR1</accession>
<gene>
    <name evidence="1" type="ordered locus">Fleli_1798</name>
</gene>
<keyword evidence="2" id="KW-1185">Reference proteome</keyword>